<evidence type="ECO:0000256" key="6">
    <source>
        <dbReference type="ARBA" id="ARBA00022777"/>
    </source>
</evidence>
<evidence type="ECO:0000256" key="5">
    <source>
        <dbReference type="ARBA" id="ARBA00022741"/>
    </source>
</evidence>
<evidence type="ECO:0000256" key="3">
    <source>
        <dbReference type="ARBA" id="ARBA00022553"/>
    </source>
</evidence>
<dbReference type="InterPro" id="IPR050482">
    <property type="entry name" value="Sensor_HK_TwoCompSys"/>
</dbReference>
<evidence type="ECO:0000256" key="4">
    <source>
        <dbReference type="ARBA" id="ARBA00022679"/>
    </source>
</evidence>
<keyword evidence="10" id="KW-1133">Transmembrane helix</keyword>
<keyword evidence="6 13" id="KW-0418">Kinase</keyword>
<dbReference type="InterPro" id="IPR003594">
    <property type="entry name" value="HATPase_dom"/>
</dbReference>
<feature type="transmembrane region" description="Helical" evidence="10">
    <location>
        <begin position="51"/>
        <end position="70"/>
    </location>
</feature>
<evidence type="ECO:0000256" key="8">
    <source>
        <dbReference type="ARBA" id="ARBA00023012"/>
    </source>
</evidence>
<keyword evidence="3" id="KW-0597">Phosphoprotein</keyword>
<dbReference type="PANTHER" id="PTHR24421:SF10">
    <property type="entry name" value="NITRATE_NITRITE SENSOR PROTEIN NARQ"/>
    <property type="match status" value="1"/>
</dbReference>
<dbReference type="InterPro" id="IPR036890">
    <property type="entry name" value="HATPase_C_sf"/>
</dbReference>
<dbReference type="Pfam" id="PF07730">
    <property type="entry name" value="HisKA_3"/>
    <property type="match status" value="1"/>
</dbReference>
<dbReference type="Gene3D" id="1.20.5.1930">
    <property type="match status" value="1"/>
</dbReference>
<evidence type="ECO:0000256" key="9">
    <source>
        <dbReference type="SAM" id="Coils"/>
    </source>
</evidence>
<dbReference type="AlphaFoldDB" id="A0A543FV69"/>
<dbReference type="OrthoDB" id="5241729at2"/>
<keyword evidence="9" id="KW-0175">Coiled coil</keyword>
<evidence type="ECO:0000313" key="14">
    <source>
        <dbReference type="Proteomes" id="UP000319818"/>
    </source>
</evidence>
<keyword evidence="8" id="KW-0902">Two-component regulatory system</keyword>
<dbReference type="PANTHER" id="PTHR24421">
    <property type="entry name" value="NITRATE/NITRITE SENSOR PROTEIN NARX-RELATED"/>
    <property type="match status" value="1"/>
</dbReference>
<reference evidence="13 14" key="1">
    <citation type="submission" date="2019-06" db="EMBL/GenBank/DDBJ databases">
        <title>Sequencing the genomes of 1000 actinobacteria strains.</title>
        <authorList>
            <person name="Klenk H.-P."/>
        </authorList>
    </citation>
    <scope>NUCLEOTIDE SEQUENCE [LARGE SCALE GENOMIC DNA]</scope>
    <source>
        <strain evidence="13 14">DSM 45511</strain>
    </source>
</reference>
<feature type="transmembrane region" description="Helical" evidence="10">
    <location>
        <begin position="29"/>
        <end position="45"/>
    </location>
</feature>
<evidence type="ECO:0000256" key="2">
    <source>
        <dbReference type="ARBA" id="ARBA00012438"/>
    </source>
</evidence>
<evidence type="ECO:0000256" key="10">
    <source>
        <dbReference type="SAM" id="Phobius"/>
    </source>
</evidence>
<dbReference type="GO" id="GO:0000155">
    <property type="term" value="F:phosphorelay sensor kinase activity"/>
    <property type="evidence" value="ECO:0007669"/>
    <property type="project" value="InterPro"/>
</dbReference>
<organism evidence="13 14">
    <name type="scientific">Pseudonocardia cypriaca</name>
    <dbReference type="NCBI Taxonomy" id="882449"/>
    <lineage>
        <taxon>Bacteria</taxon>
        <taxon>Bacillati</taxon>
        <taxon>Actinomycetota</taxon>
        <taxon>Actinomycetes</taxon>
        <taxon>Pseudonocardiales</taxon>
        <taxon>Pseudonocardiaceae</taxon>
        <taxon>Pseudonocardia</taxon>
    </lineage>
</organism>
<gene>
    <name evidence="13" type="ORF">FB388_4851</name>
</gene>
<dbReference type="Proteomes" id="UP000319818">
    <property type="component" value="Unassembled WGS sequence"/>
</dbReference>
<keyword evidence="4" id="KW-0808">Transferase</keyword>
<dbReference type="Pfam" id="PF02518">
    <property type="entry name" value="HATPase_c"/>
    <property type="match status" value="1"/>
</dbReference>
<feature type="transmembrane region" description="Helical" evidence="10">
    <location>
        <begin position="111"/>
        <end position="129"/>
    </location>
</feature>
<evidence type="ECO:0000256" key="1">
    <source>
        <dbReference type="ARBA" id="ARBA00000085"/>
    </source>
</evidence>
<feature type="transmembrane region" description="Helical" evidence="10">
    <location>
        <begin position="141"/>
        <end position="163"/>
    </location>
</feature>
<keyword evidence="14" id="KW-1185">Reference proteome</keyword>
<dbReference type="RefSeq" id="WP_142104423.1">
    <property type="nucleotide sequence ID" value="NZ_VFPH01000002.1"/>
</dbReference>
<name>A0A543FV69_9PSEU</name>
<feature type="domain" description="Signal transduction histidine kinase subgroup 3 dimerisation and phosphoacceptor" evidence="12">
    <location>
        <begin position="324"/>
        <end position="389"/>
    </location>
</feature>
<comment type="catalytic activity">
    <reaction evidence="1">
        <text>ATP + protein L-histidine = ADP + protein N-phospho-L-histidine.</text>
        <dbReference type="EC" id="2.7.13.3"/>
    </reaction>
</comment>
<feature type="transmembrane region" description="Helical" evidence="10">
    <location>
        <begin position="82"/>
        <end position="99"/>
    </location>
</feature>
<feature type="domain" description="Histidine kinase/HSP90-like ATPase" evidence="11">
    <location>
        <begin position="427"/>
        <end position="510"/>
    </location>
</feature>
<keyword evidence="7" id="KW-0067">ATP-binding</keyword>
<comment type="caution">
    <text evidence="13">The sequence shown here is derived from an EMBL/GenBank/DDBJ whole genome shotgun (WGS) entry which is preliminary data.</text>
</comment>
<proteinExistence type="predicted"/>
<dbReference type="GO" id="GO:0005524">
    <property type="term" value="F:ATP binding"/>
    <property type="evidence" value="ECO:0007669"/>
    <property type="project" value="UniProtKB-KW"/>
</dbReference>
<evidence type="ECO:0000313" key="13">
    <source>
        <dbReference type="EMBL" id="TQM37634.1"/>
    </source>
</evidence>
<dbReference type="CDD" id="cd16917">
    <property type="entry name" value="HATPase_UhpB-NarQ-NarX-like"/>
    <property type="match status" value="1"/>
</dbReference>
<evidence type="ECO:0000259" key="12">
    <source>
        <dbReference type="Pfam" id="PF07730"/>
    </source>
</evidence>
<feature type="coiled-coil region" evidence="9">
    <location>
        <begin position="311"/>
        <end position="338"/>
    </location>
</feature>
<dbReference type="GO" id="GO:0046983">
    <property type="term" value="F:protein dimerization activity"/>
    <property type="evidence" value="ECO:0007669"/>
    <property type="project" value="InterPro"/>
</dbReference>
<dbReference type="EC" id="2.7.13.3" evidence="2"/>
<evidence type="ECO:0000256" key="7">
    <source>
        <dbReference type="ARBA" id="ARBA00022840"/>
    </source>
</evidence>
<accession>A0A543FV69</accession>
<keyword evidence="5" id="KW-0547">Nucleotide-binding</keyword>
<keyword evidence="10" id="KW-0472">Membrane</keyword>
<dbReference type="Gene3D" id="3.30.565.10">
    <property type="entry name" value="Histidine kinase-like ATPase, C-terminal domain"/>
    <property type="match status" value="1"/>
</dbReference>
<dbReference type="SUPFAM" id="SSF55874">
    <property type="entry name" value="ATPase domain of HSP90 chaperone/DNA topoisomerase II/histidine kinase"/>
    <property type="match status" value="1"/>
</dbReference>
<dbReference type="EMBL" id="VFPH01000002">
    <property type="protein sequence ID" value="TQM37634.1"/>
    <property type="molecule type" value="Genomic_DNA"/>
</dbReference>
<protein>
    <recommendedName>
        <fullName evidence="2">histidine kinase</fullName>
        <ecNumber evidence="2">2.7.13.3</ecNumber>
    </recommendedName>
</protein>
<evidence type="ECO:0000259" key="11">
    <source>
        <dbReference type="Pfam" id="PF02518"/>
    </source>
</evidence>
<sequence length="512" mass="53600">MHLAADVVLAASFLAMGAVAWRKHPRSPVGALAVAVGVLVLLAQLPLHPALHSVCSVAWAAVLIHLVASLPTGRLGTPAMRVVVGLAYLNKFFMLSALLVGGLPDDLVKDAATSVAVVVGAAVTGMQWVRWRRASVPGRRSLTPVLAAVAVVVVLLLAGSPLWTPEESLLDMGVLKLGLVAVPLAYLATELRTRIERGGVADLVVQLGGAPEPAGLQAALAKALHDPTLTVGYWVAESGQYVDADGHAVTPPPGRVATRVDRAGEPVALLMHDPALLEQPTLIEAACTAAALALQNERLTADLRARLIQLAESRRHVVQAAESERRRLERDLHDGVQQRLLSIPMALSVAESSLPDDTERARALISEAKEMSLAVLDELRALSQGIHPTILTERGLDGAVRELTLVAPVPVALAVDLPARLSAEIETTAYYVVAEALANVTKHADASRADVRIEQAGGRLVVEIADDGRGGADPEGSGLRGLATRAEDNGGTLRVTSPVGGGTRVRAELPCA</sequence>
<keyword evidence="10" id="KW-0812">Transmembrane</keyword>
<dbReference type="GO" id="GO:0016020">
    <property type="term" value="C:membrane"/>
    <property type="evidence" value="ECO:0007669"/>
    <property type="project" value="InterPro"/>
</dbReference>
<feature type="transmembrane region" description="Helical" evidence="10">
    <location>
        <begin position="6"/>
        <end position="22"/>
    </location>
</feature>
<dbReference type="InterPro" id="IPR011712">
    <property type="entry name" value="Sig_transdc_His_kin_sub3_dim/P"/>
</dbReference>